<dbReference type="Pfam" id="PF00025">
    <property type="entry name" value="Arf"/>
    <property type="match status" value="1"/>
</dbReference>
<dbReference type="EMBL" id="BEXT01000001">
    <property type="protein sequence ID" value="GBC60211.1"/>
    <property type="molecule type" value="Genomic_DNA"/>
</dbReference>
<reference evidence="4" key="2">
    <citation type="submission" date="2019-01" db="EMBL/GenBank/DDBJ databases">
        <title>Genome sequence of Desulfonema ishimotonii strain Tokyo 01.</title>
        <authorList>
            <person name="Fukui M."/>
        </authorList>
    </citation>
    <scope>NUCLEOTIDE SEQUENCE [LARGE SCALE GENOMIC DNA]</scope>
    <source>
        <strain evidence="4">Tokyo 01</strain>
    </source>
</reference>
<dbReference type="Proteomes" id="UP000288096">
    <property type="component" value="Unassembled WGS sequence"/>
</dbReference>
<keyword evidence="4" id="KW-1185">Reference proteome</keyword>
<dbReference type="SUPFAM" id="SSF52540">
    <property type="entry name" value="P-loop containing nucleoside triphosphate hydrolases"/>
    <property type="match status" value="1"/>
</dbReference>
<proteinExistence type="predicted"/>
<name>A0A401FTB9_9BACT</name>
<dbReference type="InterPro" id="IPR006689">
    <property type="entry name" value="Small_GTPase_ARF/SAR"/>
</dbReference>
<dbReference type="RefSeq" id="WP_124327654.1">
    <property type="nucleotide sequence ID" value="NZ_BEXT01000001.1"/>
</dbReference>
<dbReference type="GO" id="GO:0003924">
    <property type="term" value="F:GTPase activity"/>
    <property type="evidence" value="ECO:0007669"/>
    <property type="project" value="InterPro"/>
</dbReference>
<dbReference type="GO" id="GO:0005525">
    <property type="term" value="F:GTP binding"/>
    <property type="evidence" value="ECO:0007669"/>
    <property type="project" value="UniProtKB-KW"/>
</dbReference>
<organism evidence="3 4">
    <name type="scientific">Desulfonema ishimotonii</name>
    <dbReference type="NCBI Taxonomy" id="45657"/>
    <lineage>
        <taxon>Bacteria</taxon>
        <taxon>Pseudomonadati</taxon>
        <taxon>Thermodesulfobacteriota</taxon>
        <taxon>Desulfobacteria</taxon>
        <taxon>Desulfobacterales</taxon>
        <taxon>Desulfococcaceae</taxon>
        <taxon>Desulfonema</taxon>
    </lineage>
</organism>
<dbReference type="InterPro" id="IPR052705">
    <property type="entry name" value="Gliding_Motility_GTPase"/>
</dbReference>
<keyword evidence="1" id="KW-0547">Nucleotide-binding</keyword>
<dbReference type="InterPro" id="IPR027417">
    <property type="entry name" value="P-loop_NTPase"/>
</dbReference>
<evidence type="ECO:0000256" key="1">
    <source>
        <dbReference type="ARBA" id="ARBA00022741"/>
    </source>
</evidence>
<dbReference type="PANTHER" id="PTHR42708:SF1">
    <property type="entry name" value="GLIDING MOTILITY PROTEIN MGLA"/>
    <property type="match status" value="1"/>
</dbReference>
<keyword evidence="2" id="KW-0342">GTP-binding</keyword>
<evidence type="ECO:0000313" key="3">
    <source>
        <dbReference type="EMBL" id="GBC60211.1"/>
    </source>
</evidence>
<accession>A0A401FTB9</accession>
<dbReference type="OrthoDB" id="9779858at2"/>
<dbReference type="PANTHER" id="PTHR42708">
    <property type="entry name" value="ATP/GTP-BINDING PROTEIN-RELATED"/>
    <property type="match status" value="1"/>
</dbReference>
<gene>
    <name evidence="3" type="ORF">DENIS_1162</name>
</gene>
<comment type="caution">
    <text evidence="3">The sequence shown here is derived from an EMBL/GenBank/DDBJ whole genome shotgun (WGS) entry which is preliminary data.</text>
</comment>
<dbReference type="AlphaFoldDB" id="A0A401FTB9"/>
<reference evidence="4" key="1">
    <citation type="submission" date="2017-11" db="EMBL/GenBank/DDBJ databases">
        <authorList>
            <person name="Watanabe M."/>
            <person name="Kojima H."/>
        </authorList>
    </citation>
    <scope>NUCLEOTIDE SEQUENCE [LARGE SCALE GENOMIC DNA]</scope>
    <source>
        <strain evidence="4">Tokyo 01</strain>
    </source>
</reference>
<dbReference type="CDD" id="cd00882">
    <property type="entry name" value="Ras_like_GTPase"/>
    <property type="match status" value="1"/>
</dbReference>
<evidence type="ECO:0000313" key="4">
    <source>
        <dbReference type="Proteomes" id="UP000288096"/>
    </source>
</evidence>
<evidence type="ECO:0000256" key="2">
    <source>
        <dbReference type="ARBA" id="ARBA00023134"/>
    </source>
</evidence>
<protein>
    <submittedName>
        <fullName evidence="3">Gliding motility protein</fullName>
    </submittedName>
</protein>
<dbReference type="Gene3D" id="3.40.50.300">
    <property type="entry name" value="P-loop containing nucleotide triphosphate hydrolases"/>
    <property type="match status" value="1"/>
</dbReference>
<sequence>MAFVNLKNKEVQAKIVYYGPGRGGKTTNLEYVYSKFRERIKSDMVSIKTHGDRTLFFDFLPFEIGKIMGYDVRVQLYTVPGQVKYNATRRLVLKGVDGMVFVADSMVNQREKNLVSLKNLQENLAIYKKSIFKIPLVLQYNKRDLEKEGSPLMSLEQMGKDLNSQLKVPAFGASALAGDNVIPTLKKIISLTMASLQKVLK</sequence>